<sequence>MIAPAGTAAVIIPAFNEAASIGHVVRAVCQQAGVTAVIVVDDGSGDDTARRVRELVAEYPQIQLLTHPINRGKGFALATGIAQALASGAAWVVTFDADNQHDAADIPRLLRAAERTAPQSPFPLIIAVRQRADGNQSPPLRRFANHFADFWVSWACGQAITDTQSGLRLYSAALLQQLPTKPQCNQGFRYETELLIDAVTAGAAVYRVDVANRYQHAARPSHYRPWHDTWSITRLVAIRLLRRGLYPLGLMRVLQAGVLQLIRRRGRGNDL</sequence>
<reference evidence="2 3" key="1">
    <citation type="journal article" date="2020" name="Arch. Microbiol.">
        <title>The genome sequence of the giant phototrophic gammaproteobacterium Thiospirillum jenense gives insight into its physiological properties and phylogenetic relationships.</title>
        <authorList>
            <person name="Imhoff J.F."/>
            <person name="Meyer T.E."/>
            <person name="Kyndt J.A."/>
        </authorList>
    </citation>
    <scope>NUCLEOTIDE SEQUENCE [LARGE SCALE GENOMIC DNA]</scope>
    <source>
        <strain evidence="2 3">DSM 216</strain>
    </source>
</reference>
<dbReference type="SUPFAM" id="SSF53448">
    <property type="entry name" value="Nucleotide-diphospho-sugar transferases"/>
    <property type="match status" value="1"/>
</dbReference>
<protein>
    <submittedName>
        <fullName evidence="2">Glycosyltransferase family 2 protein</fullName>
    </submittedName>
</protein>
<dbReference type="CDD" id="cd04179">
    <property type="entry name" value="DPM_DPG-synthase_like"/>
    <property type="match status" value="1"/>
</dbReference>
<keyword evidence="3" id="KW-1185">Reference proteome</keyword>
<evidence type="ECO:0000313" key="3">
    <source>
        <dbReference type="Proteomes" id="UP000548632"/>
    </source>
</evidence>
<feature type="domain" description="Glycosyltransferase 2-like" evidence="1">
    <location>
        <begin position="10"/>
        <end position="130"/>
    </location>
</feature>
<dbReference type="GO" id="GO:0016740">
    <property type="term" value="F:transferase activity"/>
    <property type="evidence" value="ECO:0007669"/>
    <property type="project" value="UniProtKB-KW"/>
</dbReference>
<dbReference type="InterPro" id="IPR029044">
    <property type="entry name" value="Nucleotide-diphossugar_trans"/>
</dbReference>
<dbReference type="Gene3D" id="3.90.550.10">
    <property type="entry name" value="Spore Coat Polysaccharide Biosynthesis Protein SpsA, Chain A"/>
    <property type="match status" value="1"/>
</dbReference>
<organism evidence="2 3">
    <name type="scientific">Thiospirillum jenense</name>
    <dbReference type="NCBI Taxonomy" id="1653858"/>
    <lineage>
        <taxon>Bacteria</taxon>
        <taxon>Pseudomonadati</taxon>
        <taxon>Pseudomonadota</taxon>
        <taxon>Gammaproteobacteria</taxon>
        <taxon>Chromatiales</taxon>
        <taxon>Chromatiaceae</taxon>
        <taxon>Thiospirillum</taxon>
    </lineage>
</organism>
<proteinExistence type="predicted"/>
<gene>
    <name evidence="2" type="ORF">HUK38_10450</name>
</gene>
<dbReference type="EMBL" id="JABVCQ010000022">
    <property type="protein sequence ID" value="MBB1126645.1"/>
    <property type="molecule type" value="Genomic_DNA"/>
</dbReference>
<keyword evidence="2" id="KW-0808">Transferase</keyword>
<dbReference type="PANTHER" id="PTHR48090">
    <property type="entry name" value="UNDECAPRENYL-PHOSPHATE 4-DEOXY-4-FORMAMIDO-L-ARABINOSE TRANSFERASE-RELATED"/>
    <property type="match status" value="1"/>
</dbReference>
<evidence type="ECO:0000259" key="1">
    <source>
        <dbReference type="Pfam" id="PF00535"/>
    </source>
</evidence>
<dbReference type="Pfam" id="PF00535">
    <property type="entry name" value="Glycos_transf_2"/>
    <property type="match status" value="1"/>
</dbReference>
<dbReference type="InterPro" id="IPR050256">
    <property type="entry name" value="Glycosyltransferase_2"/>
</dbReference>
<dbReference type="PANTHER" id="PTHR48090:SF7">
    <property type="entry name" value="RFBJ PROTEIN"/>
    <property type="match status" value="1"/>
</dbReference>
<dbReference type="AlphaFoldDB" id="A0A839HCE9"/>
<name>A0A839HCE9_9GAMM</name>
<evidence type="ECO:0000313" key="2">
    <source>
        <dbReference type="EMBL" id="MBB1126645.1"/>
    </source>
</evidence>
<comment type="caution">
    <text evidence="2">The sequence shown here is derived from an EMBL/GenBank/DDBJ whole genome shotgun (WGS) entry which is preliminary data.</text>
</comment>
<dbReference type="RefSeq" id="WP_182584268.1">
    <property type="nucleotide sequence ID" value="NZ_JABVCQ010000022.1"/>
</dbReference>
<dbReference type="Proteomes" id="UP000548632">
    <property type="component" value="Unassembled WGS sequence"/>
</dbReference>
<accession>A0A839HCE9</accession>
<dbReference type="InterPro" id="IPR001173">
    <property type="entry name" value="Glyco_trans_2-like"/>
</dbReference>